<dbReference type="PROSITE" id="PS50850">
    <property type="entry name" value="MFS"/>
    <property type="match status" value="1"/>
</dbReference>
<evidence type="ECO:0000256" key="1">
    <source>
        <dbReference type="ARBA" id="ARBA00004141"/>
    </source>
</evidence>
<dbReference type="AlphaFoldDB" id="A0A6G0XKM2"/>
<dbReference type="EMBL" id="VJMJ01000045">
    <property type="protein sequence ID" value="KAF0740740.1"/>
    <property type="molecule type" value="Genomic_DNA"/>
</dbReference>
<feature type="transmembrane region" description="Helical" evidence="6">
    <location>
        <begin position="134"/>
        <end position="154"/>
    </location>
</feature>
<feature type="transmembrane region" description="Helical" evidence="6">
    <location>
        <begin position="40"/>
        <end position="58"/>
    </location>
</feature>
<evidence type="ECO:0000256" key="3">
    <source>
        <dbReference type="ARBA" id="ARBA00022692"/>
    </source>
</evidence>
<dbReference type="GO" id="GO:0016020">
    <property type="term" value="C:membrane"/>
    <property type="evidence" value="ECO:0007669"/>
    <property type="project" value="UniProtKB-SubCell"/>
</dbReference>
<dbReference type="Proteomes" id="UP000481153">
    <property type="component" value="Unassembled WGS sequence"/>
</dbReference>
<evidence type="ECO:0000256" key="2">
    <source>
        <dbReference type="ARBA" id="ARBA00005241"/>
    </source>
</evidence>
<dbReference type="VEuPathDB" id="FungiDB:AeMF1_019031"/>
<evidence type="ECO:0000256" key="6">
    <source>
        <dbReference type="SAM" id="Phobius"/>
    </source>
</evidence>
<keyword evidence="5 6" id="KW-0472">Membrane</keyword>
<dbReference type="GO" id="GO:0022857">
    <property type="term" value="F:transmembrane transporter activity"/>
    <property type="evidence" value="ECO:0007669"/>
    <property type="project" value="InterPro"/>
</dbReference>
<proteinExistence type="inferred from homology"/>
<organism evidence="8 9">
    <name type="scientific">Aphanomyces euteiches</name>
    <dbReference type="NCBI Taxonomy" id="100861"/>
    <lineage>
        <taxon>Eukaryota</taxon>
        <taxon>Sar</taxon>
        <taxon>Stramenopiles</taxon>
        <taxon>Oomycota</taxon>
        <taxon>Saprolegniomycetes</taxon>
        <taxon>Saprolegniales</taxon>
        <taxon>Verrucalvaceae</taxon>
        <taxon>Aphanomyces</taxon>
    </lineage>
</organism>
<comment type="subcellular location">
    <subcellularLocation>
        <location evidence="1">Membrane</location>
        <topology evidence="1">Multi-pass membrane protein</topology>
    </subcellularLocation>
</comment>
<evidence type="ECO:0000259" key="7">
    <source>
        <dbReference type="PROSITE" id="PS50850"/>
    </source>
</evidence>
<dbReference type="InterPro" id="IPR024989">
    <property type="entry name" value="MFS_assoc_dom"/>
</dbReference>
<keyword evidence="9" id="KW-1185">Reference proteome</keyword>
<dbReference type="Gene3D" id="1.20.1250.20">
    <property type="entry name" value="MFS general substrate transporter like domains"/>
    <property type="match status" value="2"/>
</dbReference>
<reference evidence="8 9" key="1">
    <citation type="submission" date="2019-07" db="EMBL/GenBank/DDBJ databases">
        <title>Genomics analysis of Aphanomyces spp. identifies a new class of oomycete effector associated with host adaptation.</title>
        <authorList>
            <person name="Gaulin E."/>
        </authorList>
    </citation>
    <scope>NUCLEOTIDE SEQUENCE [LARGE SCALE GENOMIC DNA]</scope>
    <source>
        <strain evidence="8 9">ATCC 201684</strain>
    </source>
</reference>
<accession>A0A6G0XKM2</accession>
<feature type="transmembrane region" description="Helical" evidence="6">
    <location>
        <begin position="70"/>
        <end position="87"/>
    </location>
</feature>
<protein>
    <recommendedName>
        <fullName evidence="7">Major facilitator superfamily (MFS) profile domain-containing protein</fullName>
    </recommendedName>
</protein>
<evidence type="ECO:0000313" key="9">
    <source>
        <dbReference type="Proteomes" id="UP000481153"/>
    </source>
</evidence>
<keyword evidence="3 6" id="KW-0812">Transmembrane</keyword>
<feature type="transmembrane region" description="Helical" evidence="6">
    <location>
        <begin position="363"/>
        <end position="382"/>
    </location>
</feature>
<dbReference type="InterPro" id="IPR020846">
    <property type="entry name" value="MFS_dom"/>
</dbReference>
<feature type="transmembrane region" description="Helical" evidence="6">
    <location>
        <begin position="244"/>
        <end position="263"/>
    </location>
</feature>
<evidence type="ECO:0000256" key="4">
    <source>
        <dbReference type="ARBA" id="ARBA00022989"/>
    </source>
</evidence>
<feature type="transmembrane region" description="Helical" evidence="6">
    <location>
        <begin position="209"/>
        <end position="232"/>
    </location>
</feature>
<dbReference type="InterPro" id="IPR051717">
    <property type="entry name" value="MFS_MFSD6"/>
</dbReference>
<comment type="similarity">
    <text evidence="2">Belongs to the major facilitator superfamily. MFSD6 family.</text>
</comment>
<dbReference type="PANTHER" id="PTHR16172">
    <property type="entry name" value="MAJOR FACILITATOR SUPERFAMILY DOMAIN-CONTAINING PROTEIN 6-LIKE"/>
    <property type="match status" value="1"/>
</dbReference>
<dbReference type="Pfam" id="PF12832">
    <property type="entry name" value="MFS_1_like"/>
    <property type="match status" value="1"/>
</dbReference>
<evidence type="ECO:0000256" key="5">
    <source>
        <dbReference type="ARBA" id="ARBA00023136"/>
    </source>
</evidence>
<evidence type="ECO:0000313" key="8">
    <source>
        <dbReference type="EMBL" id="KAF0740740.1"/>
    </source>
</evidence>
<dbReference type="SUPFAM" id="SSF103473">
    <property type="entry name" value="MFS general substrate transporter"/>
    <property type="match status" value="1"/>
</dbReference>
<comment type="caution">
    <text evidence="8">The sequence shown here is derived from an EMBL/GenBank/DDBJ whole genome shotgun (WGS) entry which is preliminary data.</text>
</comment>
<feature type="transmembrane region" description="Helical" evidence="6">
    <location>
        <begin position="12"/>
        <end position="34"/>
    </location>
</feature>
<feature type="domain" description="Major facilitator superfamily (MFS) profile" evidence="7">
    <location>
        <begin position="208"/>
        <end position="406"/>
    </location>
</feature>
<name>A0A6G0XKM2_9STRA</name>
<gene>
    <name evidence="8" type="ORF">Ae201684_003872</name>
</gene>
<sequence>MGEENLWAAKAVNFMSSFLGAAQAVFLPVFFSAYFDKFQIGVLAAIPCVCSFLGPPIWGAVADILRQQRGVHIFCLVSASVLLFTLQYTGHSFYLTCAIVFLGNFQGACTGALLDQTIMALVERVGGEYGKQRLFGAIGWGISAFIIGLVVNAYGIEWSFYINLISLVPTLIALSYIPPPDVTVHAADESSPKLSFSEGLAQAFKKADVLLLLVVILLTGIMFGIVTSFLTLNLFELSDNSTTLIGIAIWLETLSELPAFFFADTLLKKLGIVNTLAISILGYAARITCYALMTEAWMALPFELLHGCTFALSWAAFNKYIYDSSPRGTAGTMMGVLNSMNGVGRGFGILFGGYLYQGYGARTLWWVTDLGVPLAFLGLFFFSKALPDASTQQEVVRLIPAKEEVA</sequence>
<dbReference type="InterPro" id="IPR036259">
    <property type="entry name" value="MFS_trans_sf"/>
</dbReference>
<feature type="transmembrane region" description="Helical" evidence="6">
    <location>
        <begin position="160"/>
        <end position="177"/>
    </location>
</feature>
<feature type="transmembrane region" description="Helical" evidence="6">
    <location>
        <begin position="338"/>
        <end position="357"/>
    </location>
</feature>
<feature type="transmembrane region" description="Helical" evidence="6">
    <location>
        <begin position="93"/>
        <end position="114"/>
    </location>
</feature>
<dbReference type="PANTHER" id="PTHR16172:SF41">
    <property type="entry name" value="MAJOR FACILITATOR SUPERFAMILY DOMAIN-CONTAINING PROTEIN 6-LIKE"/>
    <property type="match status" value="1"/>
</dbReference>
<feature type="transmembrane region" description="Helical" evidence="6">
    <location>
        <begin position="270"/>
        <end position="293"/>
    </location>
</feature>
<keyword evidence="4 6" id="KW-1133">Transmembrane helix</keyword>